<dbReference type="AlphaFoldDB" id="A0A0V0RYI0"/>
<sequence length="59" mass="6800">MGGKLKQEEKKDAKEKNSSEKISLYRESAASSFRILHFVYFLSIKTTYQATGDKELPRD</sequence>
<evidence type="ECO:0000313" key="2">
    <source>
        <dbReference type="EMBL" id="KRX19269.1"/>
    </source>
</evidence>
<feature type="compositionally biased region" description="Basic and acidic residues" evidence="1">
    <location>
        <begin position="1"/>
        <end position="19"/>
    </location>
</feature>
<evidence type="ECO:0000256" key="1">
    <source>
        <dbReference type="SAM" id="MobiDB-lite"/>
    </source>
</evidence>
<accession>A0A0V0RYI0</accession>
<name>A0A0V0RYI0_9BILA</name>
<gene>
    <name evidence="2" type="ORF">T07_12086</name>
</gene>
<feature type="region of interest" description="Disordered" evidence="1">
    <location>
        <begin position="1"/>
        <end position="21"/>
    </location>
</feature>
<comment type="caution">
    <text evidence="2">The sequence shown here is derived from an EMBL/GenBank/DDBJ whole genome shotgun (WGS) entry which is preliminary data.</text>
</comment>
<keyword evidence="3" id="KW-1185">Reference proteome</keyword>
<protein>
    <submittedName>
        <fullName evidence="2">Uncharacterized protein</fullName>
    </submittedName>
</protein>
<reference evidence="2 3" key="1">
    <citation type="submission" date="2015-01" db="EMBL/GenBank/DDBJ databases">
        <title>Evolution of Trichinella species and genotypes.</title>
        <authorList>
            <person name="Korhonen P.K."/>
            <person name="Edoardo P."/>
            <person name="Giuseppe L.R."/>
            <person name="Gasser R.B."/>
        </authorList>
    </citation>
    <scope>NUCLEOTIDE SEQUENCE [LARGE SCALE GENOMIC DNA]</scope>
    <source>
        <strain evidence="2">ISS37</strain>
    </source>
</reference>
<dbReference type="EMBL" id="JYDL01000061">
    <property type="protein sequence ID" value="KRX19269.1"/>
    <property type="molecule type" value="Genomic_DNA"/>
</dbReference>
<dbReference type="Proteomes" id="UP000054630">
    <property type="component" value="Unassembled WGS sequence"/>
</dbReference>
<proteinExistence type="predicted"/>
<evidence type="ECO:0000313" key="3">
    <source>
        <dbReference type="Proteomes" id="UP000054630"/>
    </source>
</evidence>
<organism evidence="2 3">
    <name type="scientific">Trichinella nelsoni</name>
    <dbReference type="NCBI Taxonomy" id="6336"/>
    <lineage>
        <taxon>Eukaryota</taxon>
        <taxon>Metazoa</taxon>
        <taxon>Ecdysozoa</taxon>
        <taxon>Nematoda</taxon>
        <taxon>Enoplea</taxon>
        <taxon>Dorylaimia</taxon>
        <taxon>Trichinellida</taxon>
        <taxon>Trichinellidae</taxon>
        <taxon>Trichinella</taxon>
    </lineage>
</organism>